<comment type="caution">
    <text evidence="2">The sequence shown here is derived from an EMBL/GenBank/DDBJ whole genome shotgun (WGS) entry which is preliminary data.</text>
</comment>
<dbReference type="eggNOG" id="ENOG502Z9BT">
    <property type="taxonomic scope" value="Bacteria"/>
</dbReference>
<name>L8JMY5_9BACT</name>
<evidence type="ECO:0000313" key="3">
    <source>
        <dbReference type="Proteomes" id="UP000011135"/>
    </source>
</evidence>
<evidence type="ECO:0008006" key="4">
    <source>
        <dbReference type="Google" id="ProtNLM"/>
    </source>
</evidence>
<proteinExistence type="predicted"/>
<feature type="transmembrane region" description="Helical" evidence="1">
    <location>
        <begin position="383"/>
        <end position="401"/>
    </location>
</feature>
<dbReference type="Proteomes" id="UP000011135">
    <property type="component" value="Unassembled WGS sequence"/>
</dbReference>
<evidence type="ECO:0000313" key="2">
    <source>
        <dbReference type="EMBL" id="ELR68874.1"/>
    </source>
</evidence>
<dbReference type="RefSeq" id="WP_009582810.1">
    <property type="nucleotide sequence ID" value="NZ_AMZN01000089.1"/>
</dbReference>
<dbReference type="SUPFAM" id="SSF49785">
    <property type="entry name" value="Galactose-binding domain-like"/>
    <property type="match status" value="1"/>
</dbReference>
<dbReference type="OrthoDB" id="994644at2"/>
<dbReference type="Gene3D" id="2.60.120.260">
    <property type="entry name" value="Galactose-binding domain-like"/>
    <property type="match status" value="1"/>
</dbReference>
<sequence length="407" mass="47341">MKDKFLVFVFIFSSHLAIGQMQEYSYKRPVEGVTDVWHSLVLPPAMFDNLNPELSDLRIYGITAQNDTIEAPYILRLHEDELSRQQVDFNLINTTRNARGHYFTFEVPSENTVNQLKLNFKEQNFDWRVTLEGSHDQKEWFTVVDKARMVSIKNNETDYAFTQLRFPQVKYLYLRVLVHNSKPQPTLLSATVTEEQLKKGYYNTYSVEKMEVENKHKQTIAQIELAAPVPVSQLNIAVDDTIDFYRPVAIQYLRDSTEVPNGWRHNYETIANGVLTSMEPNEFRFQNVVAKRLRVIVDNYDNQPLSVSSFDVQGPVFDLVARFTEPADYWLVYGNEYARKPQYDIVNFADKIPESATALSLGNEELIAKDKEATTRPLFENKWWLWTIMGIVILVLGYFSVQMLKTK</sequence>
<dbReference type="EMBL" id="AMZN01000089">
    <property type="protein sequence ID" value="ELR68874.1"/>
    <property type="molecule type" value="Genomic_DNA"/>
</dbReference>
<keyword evidence="1" id="KW-0472">Membrane</keyword>
<dbReference type="InterPro" id="IPR008979">
    <property type="entry name" value="Galactose-bd-like_sf"/>
</dbReference>
<evidence type="ECO:0000256" key="1">
    <source>
        <dbReference type="SAM" id="Phobius"/>
    </source>
</evidence>
<reference evidence="2 3" key="1">
    <citation type="submission" date="2012-12" db="EMBL/GenBank/DDBJ databases">
        <title>Genome assembly of Fulvivirga imtechensis AK7.</title>
        <authorList>
            <person name="Nupur N."/>
            <person name="Khatri I."/>
            <person name="Kumar R."/>
            <person name="Subramanian S."/>
            <person name="Pinnaka A."/>
        </authorList>
    </citation>
    <scope>NUCLEOTIDE SEQUENCE [LARGE SCALE GENOMIC DNA]</scope>
    <source>
        <strain evidence="2 3">AK7</strain>
    </source>
</reference>
<protein>
    <recommendedName>
        <fullName evidence="4">DUF3999 family protein</fullName>
    </recommendedName>
</protein>
<keyword evidence="1" id="KW-0812">Transmembrane</keyword>
<dbReference type="STRING" id="1237149.C900_05700"/>
<organism evidence="2 3">
    <name type="scientific">Fulvivirga imtechensis AK7</name>
    <dbReference type="NCBI Taxonomy" id="1237149"/>
    <lineage>
        <taxon>Bacteria</taxon>
        <taxon>Pseudomonadati</taxon>
        <taxon>Bacteroidota</taxon>
        <taxon>Cytophagia</taxon>
        <taxon>Cytophagales</taxon>
        <taxon>Fulvivirgaceae</taxon>
        <taxon>Fulvivirga</taxon>
    </lineage>
</organism>
<accession>L8JMY5</accession>
<dbReference type="AlphaFoldDB" id="L8JMY5"/>
<gene>
    <name evidence="2" type="ORF">C900_05700</name>
</gene>
<keyword evidence="3" id="KW-1185">Reference proteome</keyword>
<dbReference type="Pfam" id="PF13163">
    <property type="entry name" value="DUF3999"/>
    <property type="match status" value="1"/>
</dbReference>
<keyword evidence="1" id="KW-1133">Transmembrane helix</keyword>
<dbReference type="InterPro" id="IPR025060">
    <property type="entry name" value="DUF3999"/>
</dbReference>